<gene>
    <name evidence="13" type="ORF">BINO364_LOCUS4071</name>
</gene>
<feature type="chain" id="PRO_5035463549" description="Peptidase S1 domain-containing protein" evidence="11">
    <location>
        <begin position="20"/>
        <end position="270"/>
    </location>
</feature>
<dbReference type="AlphaFoldDB" id="A0A8J9UZV2"/>
<keyword evidence="6" id="KW-0720">Serine protease</keyword>
<dbReference type="GO" id="GO:0005576">
    <property type="term" value="C:extracellular region"/>
    <property type="evidence" value="ECO:0007669"/>
    <property type="project" value="UniProtKB-SubCell"/>
</dbReference>
<dbReference type="InterPro" id="IPR001254">
    <property type="entry name" value="Trypsin_dom"/>
</dbReference>
<feature type="domain" description="Peptidase S1" evidence="12">
    <location>
        <begin position="45"/>
        <end position="269"/>
    </location>
</feature>
<feature type="non-terminal residue" evidence="13">
    <location>
        <position position="270"/>
    </location>
</feature>
<dbReference type="GO" id="GO:0004252">
    <property type="term" value="F:serine-type endopeptidase activity"/>
    <property type="evidence" value="ECO:0007669"/>
    <property type="project" value="InterPro"/>
</dbReference>
<dbReference type="SMART" id="SM00020">
    <property type="entry name" value="Tryp_SPc"/>
    <property type="match status" value="1"/>
</dbReference>
<dbReference type="InterPro" id="IPR050430">
    <property type="entry name" value="Peptidase_S1"/>
</dbReference>
<dbReference type="FunFam" id="2.40.10.10:FF:000068">
    <property type="entry name" value="transmembrane protease serine 2"/>
    <property type="match status" value="1"/>
</dbReference>
<protein>
    <recommendedName>
        <fullName evidence="12">Peptidase S1 domain-containing protein</fullName>
    </recommendedName>
</protein>
<comment type="function">
    <text evidence="9">Fibrinolytic activity; shows preferential cleavage of Arg-Gly bonds in all three fibrinogen chains. Contact with the caterpillars causes severe bleeding, due the anticoagulant effect of the protein.</text>
</comment>
<evidence type="ECO:0000313" key="14">
    <source>
        <dbReference type="Proteomes" id="UP000838878"/>
    </source>
</evidence>
<dbReference type="Gene3D" id="2.40.10.10">
    <property type="entry name" value="Trypsin-like serine proteases"/>
    <property type="match status" value="1"/>
</dbReference>
<evidence type="ECO:0000259" key="12">
    <source>
        <dbReference type="PROSITE" id="PS50240"/>
    </source>
</evidence>
<dbReference type="GO" id="GO:0006508">
    <property type="term" value="P:proteolysis"/>
    <property type="evidence" value="ECO:0007669"/>
    <property type="project" value="UniProtKB-KW"/>
</dbReference>
<dbReference type="PRINTS" id="PR00722">
    <property type="entry name" value="CHYMOTRYPSIN"/>
</dbReference>
<evidence type="ECO:0000256" key="10">
    <source>
        <dbReference type="ARBA" id="ARBA00084094"/>
    </source>
</evidence>
<evidence type="ECO:0000256" key="4">
    <source>
        <dbReference type="ARBA" id="ARBA00022670"/>
    </source>
</evidence>
<dbReference type="CDD" id="cd00190">
    <property type="entry name" value="Tryp_SPc"/>
    <property type="match status" value="1"/>
</dbReference>
<reference evidence="13" key="1">
    <citation type="submission" date="2021-12" db="EMBL/GenBank/DDBJ databases">
        <authorList>
            <person name="Martin H S."/>
        </authorList>
    </citation>
    <scope>NUCLEOTIDE SEQUENCE</scope>
</reference>
<dbReference type="Proteomes" id="UP000838878">
    <property type="component" value="Chromosome 12"/>
</dbReference>
<dbReference type="GO" id="GO:0090729">
    <property type="term" value="F:toxin activity"/>
    <property type="evidence" value="ECO:0007669"/>
    <property type="project" value="UniProtKB-KW"/>
</dbReference>
<evidence type="ECO:0000256" key="8">
    <source>
        <dbReference type="ARBA" id="ARBA00023240"/>
    </source>
</evidence>
<proteinExistence type="inferred from homology"/>
<evidence type="ECO:0000256" key="3">
    <source>
        <dbReference type="ARBA" id="ARBA00022656"/>
    </source>
</evidence>
<dbReference type="OrthoDB" id="546450at2759"/>
<dbReference type="PANTHER" id="PTHR24276:SF91">
    <property type="entry name" value="AT26814P-RELATED"/>
    <property type="match status" value="1"/>
</dbReference>
<comment type="subcellular location">
    <subcellularLocation>
        <location evidence="1">Secreted</location>
        <location evidence="1">Extracellular space</location>
    </subcellularLocation>
</comment>
<keyword evidence="3" id="KW-0800">Toxin</keyword>
<dbReference type="PROSITE" id="PS50240">
    <property type="entry name" value="TRYPSIN_DOM"/>
    <property type="match status" value="1"/>
</dbReference>
<comment type="similarity">
    <text evidence="2">Belongs to the peptidase S1 family.</text>
</comment>
<accession>A0A8J9UZV2</accession>
<keyword evidence="11" id="KW-0732">Signal</keyword>
<keyword evidence="5" id="KW-0378">Hydrolase</keyword>
<dbReference type="EMBL" id="OV170232">
    <property type="protein sequence ID" value="CAH0717470.1"/>
    <property type="molecule type" value="Genomic_DNA"/>
</dbReference>
<dbReference type="SUPFAM" id="SSF50494">
    <property type="entry name" value="Trypsin-like serine proteases"/>
    <property type="match status" value="1"/>
</dbReference>
<evidence type="ECO:0000256" key="7">
    <source>
        <dbReference type="ARBA" id="ARBA00023157"/>
    </source>
</evidence>
<keyword evidence="14" id="KW-1185">Reference proteome</keyword>
<dbReference type="InterPro" id="IPR043504">
    <property type="entry name" value="Peptidase_S1_PA_chymotrypsin"/>
</dbReference>
<evidence type="ECO:0000313" key="13">
    <source>
        <dbReference type="EMBL" id="CAH0717470.1"/>
    </source>
</evidence>
<evidence type="ECO:0000256" key="6">
    <source>
        <dbReference type="ARBA" id="ARBA00022825"/>
    </source>
</evidence>
<name>A0A8J9UZV2_9NEOP</name>
<keyword evidence="10" id="KW-1205">Fibrinolytic toxin</keyword>
<organism evidence="13 14">
    <name type="scientific">Brenthis ino</name>
    <name type="common">lesser marbled fritillary</name>
    <dbReference type="NCBI Taxonomy" id="405034"/>
    <lineage>
        <taxon>Eukaryota</taxon>
        <taxon>Metazoa</taxon>
        <taxon>Ecdysozoa</taxon>
        <taxon>Arthropoda</taxon>
        <taxon>Hexapoda</taxon>
        <taxon>Insecta</taxon>
        <taxon>Pterygota</taxon>
        <taxon>Neoptera</taxon>
        <taxon>Endopterygota</taxon>
        <taxon>Lepidoptera</taxon>
        <taxon>Glossata</taxon>
        <taxon>Ditrysia</taxon>
        <taxon>Papilionoidea</taxon>
        <taxon>Nymphalidae</taxon>
        <taxon>Heliconiinae</taxon>
        <taxon>Argynnini</taxon>
        <taxon>Brenthis</taxon>
    </lineage>
</organism>
<feature type="signal peptide" evidence="11">
    <location>
        <begin position="1"/>
        <end position="19"/>
    </location>
</feature>
<evidence type="ECO:0000256" key="5">
    <source>
        <dbReference type="ARBA" id="ARBA00022801"/>
    </source>
</evidence>
<dbReference type="InterPro" id="IPR009003">
    <property type="entry name" value="Peptidase_S1_PA"/>
</dbReference>
<evidence type="ECO:0000256" key="1">
    <source>
        <dbReference type="ARBA" id="ARBA00004239"/>
    </source>
</evidence>
<dbReference type="InterPro" id="IPR018114">
    <property type="entry name" value="TRYPSIN_HIS"/>
</dbReference>
<dbReference type="Pfam" id="PF00089">
    <property type="entry name" value="Trypsin"/>
    <property type="match status" value="1"/>
</dbReference>
<dbReference type="PROSITE" id="PS00134">
    <property type="entry name" value="TRYPSIN_HIS"/>
    <property type="match status" value="1"/>
</dbReference>
<evidence type="ECO:0000256" key="2">
    <source>
        <dbReference type="ARBA" id="ARBA00007664"/>
    </source>
</evidence>
<sequence length="270" mass="29694">MWCCTLFLFSLVFTPYALTEIILSERVPVTEEHDLDEHVEVDDRIVGGEETTIEEHPYQVSFIVNNSYFCGGFILSEYYILTAAHCAQNVDPTTVVLRAGSSYRKNGTIIPIAEVKPHPEYDNPHFDKDVAYMKTVEPIKFSDTMKPIGLPPKNRPLSGEIMVSGWGRTKQGASTIPDRLMHVELPVVNFLQCFFVYPTVLTENMWCGGNFFFGGKGTCQGDSGGAAVQDGMAVGIVSFGRGCGQALSPSVFADIASPTIRDFISENTGL</sequence>
<dbReference type="PANTHER" id="PTHR24276">
    <property type="entry name" value="POLYSERASE-RELATED"/>
    <property type="match status" value="1"/>
</dbReference>
<keyword evidence="7" id="KW-1015">Disulfide bond</keyword>
<dbReference type="InterPro" id="IPR001314">
    <property type="entry name" value="Peptidase_S1A"/>
</dbReference>
<keyword evidence="4" id="KW-0645">Protease</keyword>
<evidence type="ECO:0000256" key="9">
    <source>
        <dbReference type="ARBA" id="ARBA00055534"/>
    </source>
</evidence>
<evidence type="ECO:0000256" key="11">
    <source>
        <dbReference type="SAM" id="SignalP"/>
    </source>
</evidence>
<keyword evidence="8" id="KW-1199">Hemostasis impairing toxin</keyword>